<reference evidence="1 2" key="1">
    <citation type="submission" date="2023-11" db="EMBL/GenBank/DDBJ databases">
        <title>Analysis of the Genomes of Mucilaginibacter gossypii cycad 4 and M. sabulilitoris SNA2: microbes with the potential for plant growth promotion.</title>
        <authorList>
            <person name="Hirsch A.M."/>
            <person name="Humm E."/>
            <person name="Rubbi M."/>
            <person name="Del Vecchio G."/>
            <person name="Ha S.M."/>
            <person name="Pellegrini M."/>
            <person name="Gunsalus R.P."/>
        </authorList>
    </citation>
    <scope>NUCLEOTIDE SEQUENCE [LARGE SCALE GENOMIC DNA]</scope>
    <source>
        <strain evidence="1 2">SNA2</strain>
    </source>
</reference>
<evidence type="ECO:0008006" key="3">
    <source>
        <dbReference type="Google" id="ProtNLM"/>
    </source>
</evidence>
<evidence type="ECO:0000313" key="2">
    <source>
        <dbReference type="Proteomes" id="UP001324380"/>
    </source>
</evidence>
<protein>
    <recommendedName>
        <fullName evidence="3">DUF2726 domain-containing protein</fullName>
    </recommendedName>
</protein>
<proteinExistence type="predicted"/>
<name>A0ABZ0TSY7_9SPHI</name>
<dbReference type="Proteomes" id="UP001324380">
    <property type="component" value="Chromosome"/>
</dbReference>
<organism evidence="1 2">
    <name type="scientific">Mucilaginibacter sabulilitoris</name>
    <dbReference type="NCBI Taxonomy" id="1173583"/>
    <lineage>
        <taxon>Bacteria</taxon>
        <taxon>Pseudomonadati</taxon>
        <taxon>Bacteroidota</taxon>
        <taxon>Sphingobacteriia</taxon>
        <taxon>Sphingobacteriales</taxon>
        <taxon>Sphingobacteriaceae</taxon>
        <taxon>Mucilaginibacter</taxon>
    </lineage>
</organism>
<gene>
    <name evidence="1" type="ORF">SNE25_11920</name>
</gene>
<sequence length="161" mass="18908">MKSLRQYLQEALDLKDSNFNQTQYQRRQELALITENTKAQRYAIQIIMQSTEMLLVEHELYNKFSKTNNLWRRDPEDLNIPVQGHYHIVASKSKKEIYAVNMDGTAHHRRNKGYEVPKKEADELRKFGVQIPANRIIECVDLVINEELENQSVSFVMVIEG</sequence>
<dbReference type="RefSeq" id="WP_321565326.1">
    <property type="nucleotide sequence ID" value="NZ_CP139558.1"/>
</dbReference>
<evidence type="ECO:0000313" key="1">
    <source>
        <dbReference type="EMBL" id="WPU96225.1"/>
    </source>
</evidence>
<accession>A0ABZ0TSY7</accession>
<dbReference type="EMBL" id="CP139558">
    <property type="protein sequence ID" value="WPU96225.1"/>
    <property type="molecule type" value="Genomic_DNA"/>
</dbReference>
<keyword evidence="2" id="KW-1185">Reference proteome</keyword>